<dbReference type="InterPro" id="IPR050951">
    <property type="entry name" value="Retrovirus_Pol_polyprotein"/>
</dbReference>
<dbReference type="SUPFAM" id="SSF56672">
    <property type="entry name" value="DNA/RNA polymerases"/>
    <property type="match status" value="1"/>
</dbReference>
<gene>
    <name evidence="2" type="ORF">HDID_LOCUS585</name>
</gene>
<reference evidence="2 3" key="2">
    <citation type="submission" date="2018-11" db="EMBL/GenBank/DDBJ databases">
        <authorList>
            <consortium name="Pathogen Informatics"/>
        </authorList>
    </citation>
    <scope>NUCLEOTIDE SEQUENCE [LARGE SCALE GENOMIC DNA]</scope>
</reference>
<dbReference type="InterPro" id="IPR000477">
    <property type="entry name" value="RT_dom"/>
</dbReference>
<dbReference type="Pfam" id="PF00078">
    <property type="entry name" value="RVT_1"/>
    <property type="match status" value="1"/>
</dbReference>
<reference evidence="4" key="1">
    <citation type="submission" date="2017-02" db="UniProtKB">
        <authorList>
            <consortium name="WormBaseParasite"/>
        </authorList>
    </citation>
    <scope>IDENTIFICATION</scope>
</reference>
<dbReference type="WBParaSite" id="HDID_0000058401-mRNA-1">
    <property type="protein sequence ID" value="HDID_0000058401-mRNA-1"/>
    <property type="gene ID" value="HDID_0000058401"/>
</dbReference>
<dbReference type="Proteomes" id="UP000274504">
    <property type="component" value="Unassembled WGS sequence"/>
</dbReference>
<dbReference type="EMBL" id="UYSG01000078">
    <property type="protein sequence ID" value="VDL16829.1"/>
    <property type="molecule type" value="Genomic_DNA"/>
</dbReference>
<proteinExistence type="predicted"/>
<accession>A0A0R3S8T0</accession>
<evidence type="ECO:0000259" key="1">
    <source>
        <dbReference type="Pfam" id="PF00078"/>
    </source>
</evidence>
<dbReference type="Gene3D" id="3.30.70.270">
    <property type="match status" value="1"/>
</dbReference>
<protein>
    <submittedName>
        <fullName evidence="4">Reverse transcriptase domain-containing protein</fullName>
    </submittedName>
</protein>
<dbReference type="AlphaFoldDB" id="A0A0R3S8T0"/>
<organism evidence="4">
    <name type="scientific">Hymenolepis diminuta</name>
    <name type="common">Rat tapeworm</name>
    <dbReference type="NCBI Taxonomy" id="6216"/>
    <lineage>
        <taxon>Eukaryota</taxon>
        <taxon>Metazoa</taxon>
        <taxon>Spiralia</taxon>
        <taxon>Lophotrochozoa</taxon>
        <taxon>Platyhelminthes</taxon>
        <taxon>Cestoda</taxon>
        <taxon>Eucestoda</taxon>
        <taxon>Cyclophyllidea</taxon>
        <taxon>Hymenolepididae</taxon>
        <taxon>Hymenolepis</taxon>
    </lineage>
</organism>
<feature type="domain" description="Reverse transcriptase" evidence="1">
    <location>
        <begin position="129"/>
        <end position="210"/>
    </location>
</feature>
<evidence type="ECO:0000313" key="2">
    <source>
        <dbReference type="EMBL" id="VDL16829.1"/>
    </source>
</evidence>
<dbReference type="OrthoDB" id="10068977at2759"/>
<dbReference type="PANTHER" id="PTHR37984:SF5">
    <property type="entry name" value="PROTEIN NYNRIN-LIKE"/>
    <property type="match status" value="1"/>
</dbReference>
<evidence type="ECO:0000313" key="4">
    <source>
        <dbReference type="WBParaSite" id="HDID_0000058401-mRNA-1"/>
    </source>
</evidence>
<dbReference type="InterPro" id="IPR043128">
    <property type="entry name" value="Rev_trsase/Diguanyl_cyclase"/>
</dbReference>
<dbReference type="PANTHER" id="PTHR37984">
    <property type="entry name" value="PROTEIN CBG26694"/>
    <property type="match status" value="1"/>
</dbReference>
<sequence length="235" mass="26514">MPQSQTQQAYPNNSNYKPRCRFCGGFHLYRIVLSLNINARIAIRTSTMKDSDRVDAGSDIPIVSNEVWKTPSSLMLDAVPFKVSSASGDAVQLWGAMKMQPPLYVMLLIAISTSSSWTESTCLTFLNRKFKVLPFGIDTALAIFQYILDNIISERVSTAVYLDDIVTVEELEEELQGRIEKLLERIEKHGFHLRADKCQSFLASVKFLDFIFDSTGRVLIPMKLPLLPGYPVQQI</sequence>
<dbReference type="STRING" id="6216.A0A0R3S8T0"/>
<evidence type="ECO:0000313" key="3">
    <source>
        <dbReference type="Proteomes" id="UP000274504"/>
    </source>
</evidence>
<name>A0A0R3S8T0_HYMDI</name>
<dbReference type="InterPro" id="IPR043502">
    <property type="entry name" value="DNA/RNA_pol_sf"/>
</dbReference>